<name>A0A2H9T2A7_9ZZZZ</name>
<evidence type="ECO:0000313" key="1">
    <source>
        <dbReference type="EMBL" id="PJE77347.1"/>
    </source>
</evidence>
<protein>
    <submittedName>
        <fullName evidence="1">Uncharacterized protein</fullName>
    </submittedName>
</protein>
<dbReference type="AlphaFoldDB" id="A0A2H9T2A7"/>
<accession>A0A2H9T2A7</accession>
<reference evidence="1" key="1">
    <citation type="journal article" date="2017" name="Appl. Environ. Microbiol.">
        <title>Molecular characterization of an Endozoicomonas-like organism causing infection in king scallop Pecten maximus L.</title>
        <authorList>
            <person name="Cano I."/>
            <person name="van Aerle R."/>
            <person name="Ross S."/>
            <person name="Verner-Jeffreys D.W."/>
            <person name="Paley R.K."/>
            <person name="Rimmer G."/>
            <person name="Ryder D."/>
            <person name="Hooper P."/>
            <person name="Stone D."/>
            <person name="Feist S.W."/>
        </authorList>
    </citation>
    <scope>NUCLEOTIDE SEQUENCE</scope>
</reference>
<sequence length="61" mass="7263">MLQQLPLVYIRASIREGQLGFSGPLITLWYLFAPVFEMNYNTFTNLPLYIKENRFSQVYKK</sequence>
<proteinExistence type="predicted"/>
<gene>
    <name evidence="1" type="ORF">CI610_03735</name>
</gene>
<dbReference type="EMBL" id="NSIT01000728">
    <property type="protein sequence ID" value="PJE77347.1"/>
    <property type="molecule type" value="Genomic_DNA"/>
</dbReference>
<comment type="caution">
    <text evidence="1">The sequence shown here is derived from an EMBL/GenBank/DDBJ whole genome shotgun (WGS) entry which is preliminary data.</text>
</comment>
<organism evidence="1">
    <name type="scientific">invertebrate metagenome</name>
    <dbReference type="NCBI Taxonomy" id="1711999"/>
    <lineage>
        <taxon>unclassified sequences</taxon>
        <taxon>metagenomes</taxon>
        <taxon>organismal metagenomes</taxon>
    </lineage>
</organism>